<dbReference type="OrthoDB" id="3555093at2759"/>
<name>A0A9P4MVQ6_9PLEO</name>
<accession>A0A9P4MVQ6</accession>
<organism evidence="1 2">
    <name type="scientific">Delitschia confertaspora ATCC 74209</name>
    <dbReference type="NCBI Taxonomy" id="1513339"/>
    <lineage>
        <taxon>Eukaryota</taxon>
        <taxon>Fungi</taxon>
        <taxon>Dikarya</taxon>
        <taxon>Ascomycota</taxon>
        <taxon>Pezizomycotina</taxon>
        <taxon>Dothideomycetes</taxon>
        <taxon>Pleosporomycetidae</taxon>
        <taxon>Pleosporales</taxon>
        <taxon>Delitschiaceae</taxon>
        <taxon>Delitschia</taxon>
    </lineage>
</organism>
<sequence length="105" mass="12082">MSLQQQNAILKKVKMTSPALATTLLHQISEDLEKLNGIEQDVGKRQQQYKNWRSQLMHCFTADATVFNSEFRKIEHIESLLADDVYNALREQLGTITDHPDNPNE</sequence>
<keyword evidence="2" id="KW-1185">Reference proteome</keyword>
<proteinExistence type="predicted"/>
<dbReference type="AlphaFoldDB" id="A0A9P4MVQ6"/>
<gene>
    <name evidence="1" type="ORF">GQ43DRAFT_431677</name>
</gene>
<dbReference type="EMBL" id="ML993978">
    <property type="protein sequence ID" value="KAF2201383.1"/>
    <property type="molecule type" value="Genomic_DNA"/>
</dbReference>
<evidence type="ECO:0000313" key="1">
    <source>
        <dbReference type="EMBL" id="KAF2201383.1"/>
    </source>
</evidence>
<reference evidence="1" key="1">
    <citation type="journal article" date="2020" name="Stud. Mycol.">
        <title>101 Dothideomycetes genomes: a test case for predicting lifestyles and emergence of pathogens.</title>
        <authorList>
            <person name="Haridas S."/>
            <person name="Albert R."/>
            <person name="Binder M."/>
            <person name="Bloem J."/>
            <person name="Labutti K."/>
            <person name="Salamov A."/>
            <person name="Andreopoulos B."/>
            <person name="Baker S."/>
            <person name="Barry K."/>
            <person name="Bills G."/>
            <person name="Bluhm B."/>
            <person name="Cannon C."/>
            <person name="Castanera R."/>
            <person name="Culley D."/>
            <person name="Daum C."/>
            <person name="Ezra D."/>
            <person name="Gonzalez J."/>
            <person name="Henrissat B."/>
            <person name="Kuo A."/>
            <person name="Liang C."/>
            <person name="Lipzen A."/>
            <person name="Lutzoni F."/>
            <person name="Magnuson J."/>
            <person name="Mondo S."/>
            <person name="Nolan M."/>
            <person name="Ohm R."/>
            <person name="Pangilinan J."/>
            <person name="Park H.-J."/>
            <person name="Ramirez L."/>
            <person name="Alfaro M."/>
            <person name="Sun H."/>
            <person name="Tritt A."/>
            <person name="Yoshinaga Y."/>
            <person name="Zwiers L.-H."/>
            <person name="Turgeon B."/>
            <person name="Goodwin S."/>
            <person name="Spatafora J."/>
            <person name="Crous P."/>
            <person name="Grigoriev I."/>
        </authorList>
    </citation>
    <scope>NUCLEOTIDE SEQUENCE</scope>
    <source>
        <strain evidence="1">ATCC 74209</strain>
    </source>
</reference>
<dbReference type="Proteomes" id="UP000799536">
    <property type="component" value="Unassembled WGS sequence"/>
</dbReference>
<comment type="caution">
    <text evidence="1">The sequence shown here is derived from an EMBL/GenBank/DDBJ whole genome shotgun (WGS) entry which is preliminary data.</text>
</comment>
<protein>
    <submittedName>
        <fullName evidence="1">Uncharacterized protein</fullName>
    </submittedName>
</protein>
<evidence type="ECO:0000313" key="2">
    <source>
        <dbReference type="Proteomes" id="UP000799536"/>
    </source>
</evidence>